<organism evidence="2 3">
    <name type="scientific">Peronospora matthiolae</name>
    <dbReference type="NCBI Taxonomy" id="2874970"/>
    <lineage>
        <taxon>Eukaryota</taxon>
        <taxon>Sar</taxon>
        <taxon>Stramenopiles</taxon>
        <taxon>Oomycota</taxon>
        <taxon>Peronosporomycetes</taxon>
        <taxon>Peronosporales</taxon>
        <taxon>Peronosporaceae</taxon>
        <taxon>Peronospora</taxon>
    </lineage>
</organism>
<proteinExistence type="predicted"/>
<dbReference type="Proteomes" id="UP001162060">
    <property type="component" value="Unassembled WGS sequence"/>
</dbReference>
<protein>
    <submittedName>
        <fullName evidence="2">Uncharacterized protein</fullName>
    </submittedName>
</protein>
<evidence type="ECO:0000313" key="3">
    <source>
        <dbReference type="Proteomes" id="UP001162060"/>
    </source>
</evidence>
<comment type="caution">
    <text evidence="2">The sequence shown here is derived from an EMBL/GenBank/DDBJ whole genome shotgun (WGS) entry which is preliminary data.</text>
</comment>
<evidence type="ECO:0000256" key="1">
    <source>
        <dbReference type="SAM" id="MobiDB-lite"/>
    </source>
</evidence>
<evidence type="ECO:0000313" key="2">
    <source>
        <dbReference type="EMBL" id="CAK7930509.1"/>
    </source>
</evidence>
<dbReference type="AlphaFoldDB" id="A0AAV1UBQ1"/>
<feature type="region of interest" description="Disordered" evidence="1">
    <location>
        <begin position="1"/>
        <end position="21"/>
    </location>
</feature>
<gene>
    <name evidence="2" type="ORF">PM001_LOCUS15659</name>
</gene>
<name>A0AAV1UBQ1_9STRA</name>
<sequence>MEGEVFLTLSIGSGPSPERHPRLRTRQLTEAKHDTTAAAVQLFAEVLARKIPYSVVQVTAVPPNHTKPRQQRRLPPRVTRTQREHRLDEALDDLQATQQAPPSDRKAARKARRRVGRVRASMDQLYLCRDFSKDEAKCVANIWTVPQRRLLVSSTQPPATLVGKISTVIFWALVRPQLP</sequence>
<dbReference type="EMBL" id="CAKLBY020000168">
    <property type="protein sequence ID" value="CAK7930509.1"/>
    <property type="molecule type" value="Genomic_DNA"/>
</dbReference>
<reference evidence="2" key="1">
    <citation type="submission" date="2024-01" db="EMBL/GenBank/DDBJ databases">
        <authorList>
            <person name="Webb A."/>
        </authorList>
    </citation>
    <scope>NUCLEOTIDE SEQUENCE</scope>
    <source>
        <strain evidence="2">Pm1</strain>
    </source>
</reference>
<feature type="compositionally biased region" description="Basic residues" evidence="1">
    <location>
        <begin position="66"/>
        <end position="75"/>
    </location>
</feature>
<feature type="region of interest" description="Disordered" evidence="1">
    <location>
        <begin position="62"/>
        <end position="83"/>
    </location>
</feature>
<accession>A0AAV1UBQ1</accession>